<comment type="caution">
    <text evidence="1">The sequence shown here is derived from an EMBL/GenBank/DDBJ whole genome shotgun (WGS) entry which is preliminary data.</text>
</comment>
<sequence length="126" mass="14118">MQTTLNSLRYQVTSIQEYMDSSASNIKHMTHKILLSEVLNIKTTEQAKLDTRHTRATDEVVLPVGGGLSVVGISIEDQKCVDCTQVTLLSCPVKSTQPLQENNNISQNHQVKVLKIQLLFRLVTNR</sequence>
<dbReference type="Proteomes" id="UP000324222">
    <property type="component" value="Unassembled WGS sequence"/>
</dbReference>
<gene>
    <name evidence="1" type="ORF">E2C01_087655</name>
</gene>
<evidence type="ECO:0000313" key="2">
    <source>
        <dbReference type="Proteomes" id="UP000324222"/>
    </source>
</evidence>
<dbReference type="AlphaFoldDB" id="A0A5B7J760"/>
<evidence type="ECO:0000313" key="1">
    <source>
        <dbReference type="EMBL" id="MPC92560.1"/>
    </source>
</evidence>
<reference evidence="1 2" key="1">
    <citation type="submission" date="2019-05" db="EMBL/GenBank/DDBJ databases">
        <title>Another draft genome of Portunus trituberculatus and its Hox gene families provides insights of decapod evolution.</title>
        <authorList>
            <person name="Jeong J.-H."/>
            <person name="Song I."/>
            <person name="Kim S."/>
            <person name="Choi T."/>
            <person name="Kim D."/>
            <person name="Ryu S."/>
            <person name="Kim W."/>
        </authorList>
    </citation>
    <scope>NUCLEOTIDE SEQUENCE [LARGE SCALE GENOMIC DNA]</scope>
    <source>
        <tissue evidence="1">Muscle</tissue>
    </source>
</reference>
<keyword evidence="2" id="KW-1185">Reference proteome</keyword>
<dbReference type="EMBL" id="VSRR010091697">
    <property type="protein sequence ID" value="MPC92560.1"/>
    <property type="molecule type" value="Genomic_DNA"/>
</dbReference>
<protein>
    <submittedName>
        <fullName evidence="1">Uncharacterized protein</fullName>
    </submittedName>
</protein>
<accession>A0A5B7J760</accession>
<proteinExistence type="predicted"/>
<organism evidence="1 2">
    <name type="scientific">Portunus trituberculatus</name>
    <name type="common">Swimming crab</name>
    <name type="synonym">Neptunus trituberculatus</name>
    <dbReference type="NCBI Taxonomy" id="210409"/>
    <lineage>
        <taxon>Eukaryota</taxon>
        <taxon>Metazoa</taxon>
        <taxon>Ecdysozoa</taxon>
        <taxon>Arthropoda</taxon>
        <taxon>Crustacea</taxon>
        <taxon>Multicrustacea</taxon>
        <taxon>Malacostraca</taxon>
        <taxon>Eumalacostraca</taxon>
        <taxon>Eucarida</taxon>
        <taxon>Decapoda</taxon>
        <taxon>Pleocyemata</taxon>
        <taxon>Brachyura</taxon>
        <taxon>Eubrachyura</taxon>
        <taxon>Portunoidea</taxon>
        <taxon>Portunidae</taxon>
        <taxon>Portuninae</taxon>
        <taxon>Portunus</taxon>
    </lineage>
</organism>
<name>A0A5B7J760_PORTR</name>